<name>A0ACB8RQS2_9AGAM</name>
<organism evidence="1 2">
    <name type="scientific">Auriscalpium vulgare</name>
    <dbReference type="NCBI Taxonomy" id="40419"/>
    <lineage>
        <taxon>Eukaryota</taxon>
        <taxon>Fungi</taxon>
        <taxon>Dikarya</taxon>
        <taxon>Basidiomycota</taxon>
        <taxon>Agaricomycotina</taxon>
        <taxon>Agaricomycetes</taxon>
        <taxon>Russulales</taxon>
        <taxon>Auriscalpiaceae</taxon>
        <taxon>Auriscalpium</taxon>
    </lineage>
</organism>
<dbReference type="EMBL" id="MU275924">
    <property type="protein sequence ID" value="KAI0046511.1"/>
    <property type="molecule type" value="Genomic_DNA"/>
</dbReference>
<evidence type="ECO:0000313" key="2">
    <source>
        <dbReference type="Proteomes" id="UP000814033"/>
    </source>
</evidence>
<evidence type="ECO:0000313" key="1">
    <source>
        <dbReference type="EMBL" id="KAI0046511.1"/>
    </source>
</evidence>
<reference evidence="1" key="2">
    <citation type="journal article" date="2022" name="New Phytol.">
        <title>Evolutionary transition to the ectomycorrhizal habit in the genomes of a hyperdiverse lineage of mushroom-forming fungi.</title>
        <authorList>
            <person name="Looney B."/>
            <person name="Miyauchi S."/>
            <person name="Morin E."/>
            <person name="Drula E."/>
            <person name="Courty P.E."/>
            <person name="Kohler A."/>
            <person name="Kuo A."/>
            <person name="LaButti K."/>
            <person name="Pangilinan J."/>
            <person name="Lipzen A."/>
            <person name="Riley R."/>
            <person name="Andreopoulos W."/>
            <person name="He G."/>
            <person name="Johnson J."/>
            <person name="Nolan M."/>
            <person name="Tritt A."/>
            <person name="Barry K.W."/>
            <person name="Grigoriev I.V."/>
            <person name="Nagy L.G."/>
            <person name="Hibbett D."/>
            <person name="Henrissat B."/>
            <person name="Matheny P.B."/>
            <person name="Labbe J."/>
            <person name="Martin F.M."/>
        </authorList>
    </citation>
    <scope>NUCLEOTIDE SEQUENCE</scope>
    <source>
        <strain evidence="1">FP105234-sp</strain>
    </source>
</reference>
<sequence>MSRRLPPELLQAIVNDVGESTHDLLQLRSVNRAFHALATPAAFRRVRVTATKDRARALARLLQSHLAPLVQEIVFDSGTELADDSDGSDENSESDASDEDDVSTDDADEEPDTTEDDVERPAPGATVRLLSKAYTHISKASSLTTLTFDFHSQWEEPNSTEVEDPSPYLLLQLALLEAAANSSPSSVKELNIDNFIALPNPFYASRAFQGLLGRLQRFSMSTISDDYTETIIQAAWQDFWRTTVRKHILGPLQRASALTSLTLRNDKSACCIVPLSFADKHFPNLTSFSLGGFHFGDQDVEDFIVRHGATLTDLELSQCTISVSEDEYEYVADGEGGGPNAAERRIYVATSKLRCWAEVWNRLSQELSALVVLDVEEPEELVDDDGGTQIVRYTEAEELWEVVSLRGEDVDAAALQAFKDVVAARRLSGSR</sequence>
<keyword evidence="2" id="KW-1185">Reference proteome</keyword>
<accession>A0ACB8RQS2</accession>
<comment type="caution">
    <text evidence="1">The sequence shown here is derived from an EMBL/GenBank/DDBJ whole genome shotgun (WGS) entry which is preliminary data.</text>
</comment>
<reference evidence="1" key="1">
    <citation type="submission" date="2021-02" db="EMBL/GenBank/DDBJ databases">
        <authorList>
            <consortium name="DOE Joint Genome Institute"/>
            <person name="Ahrendt S."/>
            <person name="Looney B.P."/>
            <person name="Miyauchi S."/>
            <person name="Morin E."/>
            <person name="Drula E."/>
            <person name="Courty P.E."/>
            <person name="Chicoki N."/>
            <person name="Fauchery L."/>
            <person name="Kohler A."/>
            <person name="Kuo A."/>
            <person name="Labutti K."/>
            <person name="Pangilinan J."/>
            <person name="Lipzen A."/>
            <person name="Riley R."/>
            <person name="Andreopoulos W."/>
            <person name="He G."/>
            <person name="Johnson J."/>
            <person name="Barry K.W."/>
            <person name="Grigoriev I.V."/>
            <person name="Nagy L."/>
            <person name="Hibbett D."/>
            <person name="Henrissat B."/>
            <person name="Matheny P.B."/>
            <person name="Labbe J."/>
            <person name="Martin F."/>
        </authorList>
    </citation>
    <scope>NUCLEOTIDE SEQUENCE</scope>
    <source>
        <strain evidence="1">FP105234-sp</strain>
    </source>
</reference>
<protein>
    <submittedName>
        <fullName evidence="1">Uncharacterized protein</fullName>
    </submittedName>
</protein>
<proteinExistence type="predicted"/>
<dbReference type="Proteomes" id="UP000814033">
    <property type="component" value="Unassembled WGS sequence"/>
</dbReference>
<gene>
    <name evidence="1" type="ORF">FA95DRAFT_1573134</name>
</gene>